<dbReference type="OrthoDB" id="4726880at2"/>
<dbReference type="Proteomes" id="UP000192601">
    <property type="component" value="Unassembled WGS sequence"/>
</dbReference>
<dbReference type="STRING" id="1783.BST44_28565"/>
<dbReference type="EMBL" id="MVIJ01000103">
    <property type="protein sequence ID" value="ORB65374.1"/>
    <property type="molecule type" value="Genomic_DNA"/>
</dbReference>
<dbReference type="RefSeq" id="WP_052955344.1">
    <property type="nucleotide sequence ID" value="NZ_MVIJ01000103.1"/>
</dbReference>
<evidence type="ECO:0000313" key="3">
    <source>
        <dbReference type="EMBL" id="ORB65374.1"/>
    </source>
</evidence>
<feature type="compositionally biased region" description="Acidic residues" evidence="1">
    <location>
        <begin position="123"/>
        <end position="136"/>
    </location>
</feature>
<keyword evidence="4" id="KW-1185">Reference proteome</keyword>
<proteinExistence type="predicted"/>
<feature type="region of interest" description="Disordered" evidence="1">
    <location>
        <begin position="116"/>
        <end position="136"/>
    </location>
</feature>
<comment type="caution">
    <text evidence="3">The sequence shown here is derived from an EMBL/GenBank/DDBJ whole genome shotgun (WGS) entry which is preliminary data.</text>
</comment>
<evidence type="ECO:0000259" key="2">
    <source>
        <dbReference type="PROSITE" id="PS51674"/>
    </source>
</evidence>
<protein>
    <submittedName>
        <fullName evidence="3">WhiB family transcriptional regulator</fullName>
    </submittedName>
</protein>
<sequence length="145" mass="15992">MTINLAPAADTRANARPFASFQMRADVRLFQTSQHVACQEDPELFFDPRAKHRAIKRCAECPFRGRCGYNAVATGATHGIWGGIMLPGAQPKELKPVYARLAAQFEQRRQAELGDLRVAPLPDLDDTDDTDDVDDEPLIFHAGAA</sequence>
<dbReference type="InterPro" id="IPR034768">
    <property type="entry name" value="4FE4S_WBL"/>
</dbReference>
<gene>
    <name evidence="3" type="ORF">BST44_28565</name>
</gene>
<evidence type="ECO:0000256" key="1">
    <source>
        <dbReference type="SAM" id="MobiDB-lite"/>
    </source>
</evidence>
<dbReference type="PROSITE" id="PS51674">
    <property type="entry name" value="4FE4S_WBL"/>
    <property type="match status" value="1"/>
</dbReference>
<name>A0A1X0JR86_MYCSC</name>
<accession>A0A1X0JR86</accession>
<reference evidence="3 4" key="1">
    <citation type="submission" date="2017-02" db="EMBL/GenBank/DDBJ databases">
        <title>The new phylogeny of genus Mycobacterium.</title>
        <authorList>
            <person name="Tortoli E."/>
            <person name="Trovato A."/>
            <person name="Cirillo D.M."/>
        </authorList>
    </citation>
    <scope>NUCLEOTIDE SEQUENCE [LARGE SCALE GENOMIC DNA]</scope>
    <source>
        <strain evidence="3 4">DSM 43992</strain>
    </source>
</reference>
<organism evidence="3 4">
    <name type="scientific">Mycobacterium scrofulaceum</name>
    <dbReference type="NCBI Taxonomy" id="1783"/>
    <lineage>
        <taxon>Bacteria</taxon>
        <taxon>Bacillati</taxon>
        <taxon>Actinomycetota</taxon>
        <taxon>Actinomycetes</taxon>
        <taxon>Mycobacteriales</taxon>
        <taxon>Mycobacteriaceae</taxon>
        <taxon>Mycobacterium</taxon>
    </lineage>
</organism>
<feature type="domain" description="4Fe-4S Wbl-type" evidence="2">
    <location>
        <begin position="37"/>
        <end position="91"/>
    </location>
</feature>
<evidence type="ECO:0000313" key="4">
    <source>
        <dbReference type="Proteomes" id="UP000192601"/>
    </source>
</evidence>
<dbReference type="Pfam" id="PF02467">
    <property type="entry name" value="Whib"/>
    <property type="match status" value="1"/>
</dbReference>
<dbReference type="AlphaFoldDB" id="A0A1X0JR86"/>